<sequence length="53" mass="5973">MADPFLGPLFSLIFLLCLPMLYPNTNTSIPFPPFCNNAFNPSSISWVFDWSTS</sequence>
<comment type="caution">
    <text evidence="1">The sequence shown here is derived from an EMBL/GenBank/DDBJ whole genome shotgun (WGS) entry which is preliminary data.</text>
</comment>
<gene>
    <name evidence="1" type="ORF">MANES_02G110950v8</name>
</gene>
<reference evidence="2" key="1">
    <citation type="journal article" date="2016" name="Nat. Biotechnol.">
        <title>Sequencing wild and cultivated cassava and related species reveals extensive interspecific hybridization and genetic diversity.</title>
        <authorList>
            <person name="Bredeson J.V."/>
            <person name="Lyons J.B."/>
            <person name="Prochnik S.E."/>
            <person name="Wu G.A."/>
            <person name="Ha C.M."/>
            <person name="Edsinger-Gonzales E."/>
            <person name="Grimwood J."/>
            <person name="Schmutz J."/>
            <person name="Rabbi I.Y."/>
            <person name="Egesi C."/>
            <person name="Nauluvula P."/>
            <person name="Lebot V."/>
            <person name="Ndunguru J."/>
            <person name="Mkamilo G."/>
            <person name="Bart R.S."/>
            <person name="Setter T.L."/>
            <person name="Gleadow R.M."/>
            <person name="Kulakow P."/>
            <person name="Ferguson M.E."/>
            <person name="Rounsley S."/>
            <person name="Rokhsar D.S."/>
        </authorList>
    </citation>
    <scope>NUCLEOTIDE SEQUENCE [LARGE SCALE GENOMIC DNA]</scope>
    <source>
        <strain evidence="2">cv. AM560-2</strain>
    </source>
</reference>
<organism evidence="1 2">
    <name type="scientific">Manihot esculenta</name>
    <name type="common">Cassava</name>
    <name type="synonym">Jatropha manihot</name>
    <dbReference type="NCBI Taxonomy" id="3983"/>
    <lineage>
        <taxon>Eukaryota</taxon>
        <taxon>Viridiplantae</taxon>
        <taxon>Streptophyta</taxon>
        <taxon>Embryophyta</taxon>
        <taxon>Tracheophyta</taxon>
        <taxon>Spermatophyta</taxon>
        <taxon>Magnoliopsida</taxon>
        <taxon>eudicotyledons</taxon>
        <taxon>Gunneridae</taxon>
        <taxon>Pentapetalae</taxon>
        <taxon>rosids</taxon>
        <taxon>fabids</taxon>
        <taxon>Malpighiales</taxon>
        <taxon>Euphorbiaceae</taxon>
        <taxon>Crotonoideae</taxon>
        <taxon>Manihoteae</taxon>
        <taxon>Manihot</taxon>
    </lineage>
</organism>
<dbReference type="EMBL" id="CM004388">
    <property type="protein sequence ID" value="KAG8660064.1"/>
    <property type="molecule type" value="Genomic_DNA"/>
</dbReference>
<keyword evidence="2" id="KW-1185">Reference proteome</keyword>
<protein>
    <submittedName>
        <fullName evidence="1">Uncharacterized protein</fullName>
    </submittedName>
</protein>
<dbReference type="Proteomes" id="UP000091857">
    <property type="component" value="Chromosome 2"/>
</dbReference>
<name>A0ACB7I4S4_MANES</name>
<accession>A0ACB7I4S4</accession>
<evidence type="ECO:0000313" key="2">
    <source>
        <dbReference type="Proteomes" id="UP000091857"/>
    </source>
</evidence>
<evidence type="ECO:0000313" key="1">
    <source>
        <dbReference type="EMBL" id="KAG8660064.1"/>
    </source>
</evidence>
<proteinExistence type="predicted"/>